<evidence type="ECO:0000313" key="1">
    <source>
        <dbReference type="EMBL" id="MBX61608.1"/>
    </source>
</evidence>
<name>A0A2P2Q3N7_RHIMU</name>
<dbReference type="AlphaFoldDB" id="A0A2P2Q3N7"/>
<reference evidence="1" key="1">
    <citation type="submission" date="2018-02" db="EMBL/GenBank/DDBJ databases">
        <title>Rhizophora mucronata_Transcriptome.</title>
        <authorList>
            <person name="Meera S.P."/>
            <person name="Sreeshan A."/>
            <person name="Augustine A."/>
        </authorList>
    </citation>
    <scope>NUCLEOTIDE SEQUENCE</scope>
    <source>
        <tissue evidence="1">Leaf</tissue>
    </source>
</reference>
<sequence>MAPQHLIMWPSQLVSWNHLHLNEMNTNEQLRLHFWATSLQLRNKMNVRYMHNVQQMLAQMWINKILLKGLFNPPTEKGSTLPGGTTERPLN</sequence>
<accession>A0A2P2Q3N7</accession>
<dbReference type="EMBL" id="GGEC01081124">
    <property type="protein sequence ID" value="MBX61608.1"/>
    <property type="molecule type" value="Transcribed_RNA"/>
</dbReference>
<organism evidence="1">
    <name type="scientific">Rhizophora mucronata</name>
    <name type="common">Asiatic mangrove</name>
    <dbReference type="NCBI Taxonomy" id="61149"/>
    <lineage>
        <taxon>Eukaryota</taxon>
        <taxon>Viridiplantae</taxon>
        <taxon>Streptophyta</taxon>
        <taxon>Embryophyta</taxon>
        <taxon>Tracheophyta</taxon>
        <taxon>Spermatophyta</taxon>
        <taxon>Magnoliopsida</taxon>
        <taxon>eudicotyledons</taxon>
        <taxon>Gunneridae</taxon>
        <taxon>Pentapetalae</taxon>
        <taxon>rosids</taxon>
        <taxon>fabids</taxon>
        <taxon>Malpighiales</taxon>
        <taxon>Rhizophoraceae</taxon>
        <taxon>Rhizophora</taxon>
    </lineage>
</organism>
<proteinExistence type="predicted"/>
<protein>
    <submittedName>
        <fullName evidence="1">Uncharacterized protein</fullName>
    </submittedName>
</protein>